<sequence>MREYAPYKTDFYLLAGEFKDIYTTKWKVNKTTNFSGHAKYIANSILNEILKKEPKIEQIARKTKRKKKRINK</sequence>
<name>A0A806C3E9_9SPIR</name>
<keyword evidence="1" id="KW-0614">Plasmid</keyword>
<reference evidence="1 2" key="1">
    <citation type="journal article" date="2011" name="J. Bacteriol.">
        <title>Whole genome sequence of an unusual Borrelia burgdorferi sensu lato isolate.</title>
        <authorList>
            <person name="Casjens S.R."/>
            <person name="Fraser-Liggett C.M."/>
            <person name="Mongodin E.F."/>
            <person name="Qiu W.G."/>
            <person name="Dunn J.J."/>
            <person name="Luft B.J."/>
            <person name="Schutzer S.E."/>
        </authorList>
    </citation>
    <scope>NUCLEOTIDE SEQUENCE [LARGE SCALE GENOMIC DNA]</scope>
    <source>
        <strain evidence="1 2">SV1</strain>
    </source>
</reference>
<evidence type="ECO:0000313" key="1">
    <source>
        <dbReference type="EMBL" id="ACN93238.1"/>
    </source>
</evidence>
<dbReference type="Proteomes" id="UP000006166">
    <property type="component" value="Plasmid SV1_lp32-12"/>
</dbReference>
<gene>
    <name evidence="1" type="ORF">BSV1_X07</name>
</gene>
<protein>
    <submittedName>
        <fullName evidence="1">Uncharacterized protein</fullName>
    </submittedName>
</protein>
<proteinExistence type="predicted"/>
<organism evidence="1 2">
    <name type="scientific">Borreliella finlandensis</name>
    <dbReference type="NCBI Taxonomy" id="498741"/>
    <lineage>
        <taxon>Bacteria</taxon>
        <taxon>Pseudomonadati</taxon>
        <taxon>Spirochaetota</taxon>
        <taxon>Spirochaetia</taxon>
        <taxon>Spirochaetales</taxon>
        <taxon>Borreliaceae</taxon>
        <taxon>Borreliella</taxon>
    </lineage>
</organism>
<keyword evidence="2" id="KW-1185">Reference proteome</keyword>
<dbReference type="AlphaFoldDB" id="A0A806C3E9"/>
<accession>A0A806C3E9</accession>
<dbReference type="EMBL" id="CP001516">
    <property type="protein sequence ID" value="ACN93238.1"/>
    <property type="molecule type" value="Genomic_DNA"/>
</dbReference>
<geneLocation type="plasmid" evidence="1 2">
    <name>SV1_lp32-12</name>
</geneLocation>
<evidence type="ECO:0000313" key="2">
    <source>
        <dbReference type="Proteomes" id="UP000006166"/>
    </source>
</evidence>